<dbReference type="RefSeq" id="WP_119439593.1">
    <property type="nucleotide sequence ID" value="NZ_QWGR01000015.1"/>
</dbReference>
<dbReference type="EMBL" id="QWGR01000015">
    <property type="protein sequence ID" value="RIJ46319.1"/>
    <property type="molecule type" value="Genomic_DNA"/>
</dbReference>
<dbReference type="Pfam" id="PF02368">
    <property type="entry name" value="Big_2"/>
    <property type="match status" value="2"/>
</dbReference>
<accession>A0A399STX7</accession>
<dbReference type="InterPro" id="IPR008964">
    <property type="entry name" value="Invasin/intimin_cell_adhesion"/>
</dbReference>
<evidence type="ECO:0000256" key="1">
    <source>
        <dbReference type="SAM" id="SignalP"/>
    </source>
</evidence>
<feature type="domain" description="BIG2" evidence="2">
    <location>
        <begin position="42"/>
        <end position="116"/>
    </location>
</feature>
<organism evidence="3 4">
    <name type="scientific">Maribellus luteus</name>
    <dbReference type="NCBI Taxonomy" id="2305463"/>
    <lineage>
        <taxon>Bacteria</taxon>
        <taxon>Pseudomonadati</taxon>
        <taxon>Bacteroidota</taxon>
        <taxon>Bacteroidia</taxon>
        <taxon>Marinilabiliales</taxon>
        <taxon>Prolixibacteraceae</taxon>
        <taxon>Maribellus</taxon>
    </lineage>
</organism>
<evidence type="ECO:0000259" key="2">
    <source>
        <dbReference type="SMART" id="SM00635"/>
    </source>
</evidence>
<dbReference type="SUPFAM" id="SSF49373">
    <property type="entry name" value="Invasin/intimin cell-adhesion fragments"/>
    <property type="match status" value="2"/>
</dbReference>
<protein>
    <recommendedName>
        <fullName evidence="2">BIG2 domain-containing protein</fullName>
    </recommendedName>
</protein>
<feature type="chain" id="PRO_5017485840" description="BIG2 domain-containing protein" evidence="1">
    <location>
        <begin position="25"/>
        <end position="400"/>
    </location>
</feature>
<dbReference type="PROSITE" id="PS51257">
    <property type="entry name" value="PROKAR_LIPOPROTEIN"/>
    <property type="match status" value="1"/>
</dbReference>
<evidence type="ECO:0000313" key="4">
    <source>
        <dbReference type="Proteomes" id="UP000265926"/>
    </source>
</evidence>
<dbReference type="AlphaFoldDB" id="A0A399STX7"/>
<dbReference type="Gene3D" id="2.60.120.260">
    <property type="entry name" value="Galactose-binding domain-like"/>
    <property type="match status" value="1"/>
</dbReference>
<dbReference type="SUPFAM" id="SSF49785">
    <property type="entry name" value="Galactose-binding domain-like"/>
    <property type="match status" value="1"/>
</dbReference>
<dbReference type="InterPro" id="IPR003343">
    <property type="entry name" value="Big_2"/>
</dbReference>
<dbReference type="Gene3D" id="2.60.40.1080">
    <property type="match status" value="2"/>
</dbReference>
<gene>
    <name evidence="3" type="ORF">D1614_19130</name>
</gene>
<proteinExistence type="predicted"/>
<dbReference type="Pfam" id="PF00754">
    <property type="entry name" value="F5_F8_type_C"/>
    <property type="match status" value="1"/>
</dbReference>
<keyword evidence="4" id="KW-1185">Reference proteome</keyword>
<sequence>MKAIHYQKLTVLLLAFGLAFSSCTEDDEIKVAAVTLLQAEYVDNNMQISLKDNETLQLTPFIMPQNASEKGVVYSNKNPEMLTISAEGLLTPKAIGFDTIMVQATDGSGVQTSYRVNITDHMVKATGISVSAEASNVELKIGGATFNLADHITITPADTWDKSVTYMSSNTNVVTVSSEGIITPVGVGNATVTVTTADGSNISRDCNITVLNLVKREIDIERTGWTVSTSVSYYDGNDYVTDGTTGKPEDILDLNQATFLSMVKPGKKYGDYDGTTYTEVYFTVDLQSAQNFDYVIWQHRTTNTLAFLRPYTFTISGSNDASSWTVLKENVEIPNTGANAQNGKDENVYRIPLVDLPEPLTQAPAGFNYRYVKVELTSWNTGSGSTMQIAEFGLGKIIVE</sequence>
<reference evidence="3 4" key="1">
    <citation type="submission" date="2018-08" db="EMBL/GenBank/DDBJ databases">
        <title>Pallidiluteibacterium maritimus gen. nov., sp. nov., isolated from coastal sediment.</title>
        <authorList>
            <person name="Zhou L.Y."/>
        </authorList>
    </citation>
    <scope>NUCLEOTIDE SEQUENCE [LARGE SCALE GENOMIC DNA]</scope>
    <source>
        <strain evidence="3 4">XSD2</strain>
    </source>
</reference>
<dbReference type="InterPro" id="IPR000421">
    <property type="entry name" value="FA58C"/>
</dbReference>
<dbReference type="InterPro" id="IPR008979">
    <property type="entry name" value="Galactose-bd-like_sf"/>
</dbReference>
<evidence type="ECO:0000313" key="3">
    <source>
        <dbReference type="EMBL" id="RIJ46319.1"/>
    </source>
</evidence>
<feature type="signal peptide" evidence="1">
    <location>
        <begin position="1"/>
        <end position="24"/>
    </location>
</feature>
<comment type="caution">
    <text evidence="3">The sequence shown here is derived from an EMBL/GenBank/DDBJ whole genome shotgun (WGS) entry which is preliminary data.</text>
</comment>
<name>A0A399STX7_9BACT</name>
<dbReference type="SMART" id="SM00635">
    <property type="entry name" value="BID_2"/>
    <property type="match status" value="2"/>
</dbReference>
<keyword evidence="1" id="KW-0732">Signal</keyword>
<dbReference type="Proteomes" id="UP000265926">
    <property type="component" value="Unassembled WGS sequence"/>
</dbReference>
<feature type="domain" description="BIG2" evidence="2">
    <location>
        <begin position="124"/>
        <end position="206"/>
    </location>
</feature>
<dbReference type="OrthoDB" id="1091464at2"/>